<accession>A0A0F8YCY2</accession>
<sequence length="200" mass="23402">CLLTNAPISKVSLVRRTKIKDPNQRFVYGGAIKVEESNFTLLQALLICFAPLYFSFWLFFFLLEQISNPDISALFFFVYLFLMISISLAAAPSFPDLAVIPKAFQNDVDHSFYQILLIILSIGSVWFAVNLNEIFIFHEIFMYILIMIAYNCLKYGFRGLGYVFNWIKSMRRIASHRPSEINIRQFTRRRYKPAKPKKLR</sequence>
<gene>
    <name evidence="2" type="ORF">LCGC14_3109430</name>
</gene>
<protein>
    <submittedName>
        <fullName evidence="2">Uncharacterized protein</fullName>
    </submittedName>
</protein>
<feature type="non-terminal residue" evidence="2">
    <location>
        <position position="1"/>
    </location>
</feature>
<comment type="caution">
    <text evidence="2">The sequence shown here is derived from an EMBL/GenBank/DDBJ whole genome shotgun (WGS) entry which is preliminary data.</text>
</comment>
<reference evidence="2" key="1">
    <citation type="journal article" date="2015" name="Nature">
        <title>Complex archaea that bridge the gap between prokaryotes and eukaryotes.</title>
        <authorList>
            <person name="Spang A."/>
            <person name="Saw J.H."/>
            <person name="Jorgensen S.L."/>
            <person name="Zaremba-Niedzwiedzka K."/>
            <person name="Martijn J."/>
            <person name="Lind A.E."/>
            <person name="van Eijk R."/>
            <person name="Schleper C."/>
            <person name="Guy L."/>
            <person name="Ettema T.J."/>
        </authorList>
    </citation>
    <scope>NUCLEOTIDE SEQUENCE</scope>
</reference>
<feature type="transmembrane region" description="Helical" evidence="1">
    <location>
        <begin position="112"/>
        <end position="129"/>
    </location>
</feature>
<feature type="transmembrane region" description="Helical" evidence="1">
    <location>
        <begin position="71"/>
        <end position="91"/>
    </location>
</feature>
<organism evidence="2">
    <name type="scientific">marine sediment metagenome</name>
    <dbReference type="NCBI Taxonomy" id="412755"/>
    <lineage>
        <taxon>unclassified sequences</taxon>
        <taxon>metagenomes</taxon>
        <taxon>ecological metagenomes</taxon>
    </lineage>
</organism>
<dbReference type="AlphaFoldDB" id="A0A0F8YCY2"/>
<keyword evidence="1" id="KW-1133">Transmembrane helix</keyword>
<feature type="transmembrane region" description="Helical" evidence="1">
    <location>
        <begin position="39"/>
        <end position="59"/>
    </location>
</feature>
<dbReference type="EMBL" id="LAZR01067241">
    <property type="protein sequence ID" value="KKK51989.1"/>
    <property type="molecule type" value="Genomic_DNA"/>
</dbReference>
<evidence type="ECO:0000313" key="2">
    <source>
        <dbReference type="EMBL" id="KKK51989.1"/>
    </source>
</evidence>
<evidence type="ECO:0000256" key="1">
    <source>
        <dbReference type="SAM" id="Phobius"/>
    </source>
</evidence>
<proteinExistence type="predicted"/>
<keyword evidence="1" id="KW-0472">Membrane</keyword>
<keyword evidence="1" id="KW-0812">Transmembrane</keyword>
<name>A0A0F8YCY2_9ZZZZ</name>
<feature type="transmembrane region" description="Helical" evidence="1">
    <location>
        <begin position="135"/>
        <end position="153"/>
    </location>
</feature>